<sequence>MDEDLNVCLFIQRRPSRKFSLPGKAAREMAEELVILTNGDRAQIQAILSDLVGQYPDKCIDWYIEQAVNQLQKQRM</sequence>
<proteinExistence type="predicted"/>
<dbReference type="Proteomes" id="UP000008206">
    <property type="component" value="Chromosome"/>
</dbReference>
<dbReference type="KEGG" id="cyj:Cyan7822_1497"/>
<dbReference type="HOGENOM" id="CLU_2648424_0_0_3"/>
<reference evidence="2" key="1">
    <citation type="journal article" date="2011" name="MBio">
        <title>Novel metabolic attributes of the genus Cyanothece, comprising a group of unicellular nitrogen-fixing Cyanobacteria.</title>
        <authorList>
            <person name="Bandyopadhyay A."/>
            <person name="Elvitigala T."/>
            <person name="Welsh E."/>
            <person name="Stockel J."/>
            <person name="Liberton M."/>
            <person name="Min H."/>
            <person name="Sherman L.A."/>
            <person name="Pakrasi H.B."/>
        </authorList>
    </citation>
    <scope>NUCLEOTIDE SEQUENCE [LARGE SCALE GENOMIC DNA]</scope>
    <source>
        <strain evidence="2">PCC 7822</strain>
    </source>
</reference>
<protein>
    <submittedName>
        <fullName evidence="1">Uncharacterized protein</fullName>
    </submittedName>
</protein>
<organism evidence="1 2">
    <name type="scientific">Gloeothece verrucosa (strain PCC 7822)</name>
    <name type="common">Cyanothece sp. (strain PCC 7822)</name>
    <dbReference type="NCBI Taxonomy" id="497965"/>
    <lineage>
        <taxon>Bacteria</taxon>
        <taxon>Bacillati</taxon>
        <taxon>Cyanobacteriota</taxon>
        <taxon>Cyanophyceae</taxon>
        <taxon>Oscillatoriophycideae</taxon>
        <taxon>Chroococcales</taxon>
        <taxon>Aphanothecaceae</taxon>
        <taxon>Gloeothece</taxon>
        <taxon>Gloeothece verrucosa</taxon>
    </lineage>
</organism>
<gene>
    <name evidence="1" type="ordered locus">Cyan7822_1497</name>
</gene>
<evidence type="ECO:0000313" key="2">
    <source>
        <dbReference type="Proteomes" id="UP000008206"/>
    </source>
</evidence>
<keyword evidence="2" id="KW-1185">Reference proteome</keyword>
<evidence type="ECO:0000313" key="1">
    <source>
        <dbReference type="EMBL" id="ADN13493.1"/>
    </source>
</evidence>
<dbReference type="EMBL" id="CP002198">
    <property type="protein sequence ID" value="ADN13493.1"/>
    <property type="molecule type" value="Genomic_DNA"/>
</dbReference>
<accession>E0U5A3</accession>
<dbReference type="AlphaFoldDB" id="E0U5A3"/>
<dbReference type="RefSeq" id="WP_013321600.1">
    <property type="nucleotide sequence ID" value="NC_014501.1"/>
</dbReference>
<name>E0U5A3_GLOV7</name>